<dbReference type="Gene3D" id="3.30.70.1090">
    <property type="entry name" value="Dimeric alpha+beta barrel"/>
    <property type="match status" value="1"/>
</dbReference>
<dbReference type="InterPro" id="IPR038474">
    <property type="entry name" value="Polyketide_synth_cyclase_sf"/>
</dbReference>
<dbReference type="AlphaFoldDB" id="A0A2P8HZ83"/>
<dbReference type="InterPro" id="IPR011008">
    <property type="entry name" value="Dimeric_a/b-barrel"/>
</dbReference>
<keyword evidence="2" id="KW-1185">Reference proteome</keyword>
<evidence type="ECO:0000313" key="1">
    <source>
        <dbReference type="EMBL" id="PSL51484.1"/>
    </source>
</evidence>
<name>A0A2P8HZ83_SACCR</name>
<gene>
    <name evidence="1" type="ORF">B0I31_12014</name>
</gene>
<dbReference type="Proteomes" id="UP000241118">
    <property type="component" value="Unassembled WGS sequence"/>
</dbReference>
<proteinExistence type="predicted"/>
<protein>
    <submittedName>
        <fullName evidence="1">Cyclase</fullName>
    </submittedName>
</protein>
<dbReference type="OrthoDB" id="4147507at2"/>
<accession>A0A2P8HZ83</accession>
<evidence type="ECO:0000313" key="2">
    <source>
        <dbReference type="Proteomes" id="UP000241118"/>
    </source>
</evidence>
<dbReference type="EMBL" id="PYAX01000020">
    <property type="protein sequence ID" value="PSL51484.1"/>
    <property type="molecule type" value="Genomic_DNA"/>
</dbReference>
<reference evidence="1 2" key="1">
    <citation type="submission" date="2018-03" db="EMBL/GenBank/DDBJ databases">
        <title>Genomic Encyclopedia of Type Strains, Phase III (KMG-III): the genomes of soil and plant-associated and newly described type strains.</title>
        <authorList>
            <person name="Whitman W."/>
        </authorList>
    </citation>
    <scope>NUCLEOTIDE SEQUENCE [LARGE SCALE GENOMIC DNA]</scope>
    <source>
        <strain evidence="1 2">CGMCC 4.7097</strain>
    </source>
</reference>
<dbReference type="Pfam" id="PF04673">
    <property type="entry name" value="Cyclase_polyket"/>
    <property type="match status" value="1"/>
</dbReference>
<dbReference type="RefSeq" id="WP_106619814.1">
    <property type="nucleotide sequence ID" value="NZ_PYAX01000020.1"/>
</dbReference>
<organism evidence="1 2">
    <name type="scientific">Saccharothrix carnea</name>
    <dbReference type="NCBI Taxonomy" id="1280637"/>
    <lineage>
        <taxon>Bacteria</taxon>
        <taxon>Bacillati</taxon>
        <taxon>Actinomycetota</taxon>
        <taxon>Actinomycetes</taxon>
        <taxon>Pseudonocardiales</taxon>
        <taxon>Pseudonocardiaceae</taxon>
        <taxon>Saccharothrix</taxon>
    </lineage>
</organism>
<dbReference type="InterPro" id="IPR006765">
    <property type="entry name" value="Polyketide_synth_cyclase"/>
</dbReference>
<dbReference type="SUPFAM" id="SSF54909">
    <property type="entry name" value="Dimeric alpha+beta barrel"/>
    <property type="match status" value="1"/>
</dbReference>
<comment type="caution">
    <text evidence="1">The sequence shown here is derived from an EMBL/GenBank/DDBJ whole genome shotgun (WGS) entry which is preliminary data.</text>
</comment>
<dbReference type="GO" id="GO:0030639">
    <property type="term" value="P:polyketide biosynthetic process"/>
    <property type="evidence" value="ECO:0007669"/>
    <property type="project" value="InterPro"/>
</dbReference>
<sequence>MHRTLIVARMLPDTAGKIAAVFTDADHHSGLPDALGVRARTLFRFGELYLHLVESDGPLDEAVAEHRHDPRFTRISEDLRPFVTPYDPATWREPKDAMAHEFYRWERHG</sequence>